<evidence type="ECO:0000313" key="3">
    <source>
        <dbReference type="Proteomes" id="UP000799778"/>
    </source>
</evidence>
<sequence>MNSTSYTYQPLLPGANCIRLLRLLPGEPAEKLQCELFNYQIRNNQTSCLYEALSYVWGDPTEKNDICIDSKQFAITSNLAAAFYRLRDPSLPRLLWVDAICINQADLEERENQVQFMSVIYSCASRVVVWLGEGCPQSNQACRLIIEAADASQRAEETTRPGEENAIIALLRRPWFYRVWVLQEVAMARFTLLLCGDFQMTAHEFSSGLRQFRHEYDQEKTIVSTIESVVYLLEWQPRGGNLGSKLLPLSELIDIFHHRQATDIRDKVYALYGMSTDMMDTRSLQVNYQKPWSTLFKDLAQYSFGEKVHVTI</sequence>
<accession>A0A6A5XMD5</accession>
<organism evidence="2 3">
    <name type="scientific">Aaosphaeria arxii CBS 175.79</name>
    <dbReference type="NCBI Taxonomy" id="1450172"/>
    <lineage>
        <taxon>Eukaryota</taxon>
        <taxon>Fungi</taxon>
        <taxon>Dikarya</taxon>
        <taxon>Ascomycota</taxon>
        <taxon>Pezizomycotina</taxon>
        <taxon>Dothideomycetes</taxon>
        <taxon>Pleosporomycetidae</taxon>
        <taxon>Pleosporales</taxon>
        <taxon>Pleosporales incertae sedis</taxon>
        <taxon>Aaosphaeria</taxon>
    </lineage>
</organism>
<dbReference type="PANTHER" id="PTHR24148">
    <property type="entry name" value="ANKYRIN REPEAT DOMAIN-CONTAINING PROTEIN 39 HOMOLOG-RELATED"/>
    <property type="match status" value="1"/>
</dbReference>
<protein>
    <submittedName>
        <fullName evidence="2">HET-domain-containing protein</fullName>
    </submittedName>
</protein>
<keyword evidence="3" id="KW-1185">Reference proteome</keyword>
<feature type="domain" description="Heterokaryon incompatibility" evidence="1">
    <location>
        <begin position="50"/>
        <end position="184"/>
    </location>
</feature>
<name>A0A6A5XMD5_9PLEO</name>
<dbReference type="EMBL" id="ML978071">
    <property type="protein sequence ID" value="KAF2014007.1"/>
    <property type="molecule type" value="Genomic_DNA"/>
</dbReference>
<dbReference type="InterPro" id="IPR010730">
    <property type="entry name" value="HET"/>
</dbReference>
<proteinExistence type="predicted"/>
<evidence type="ECO:0000259" key="1">
    <source>
        <dbReference type="Pfam" id="PF06985"/>
    </source>
</evidence>
<dbReference type="GeneID" id="54281051"/>
<dbReference type="Proteomes" id="UP000799778">
    <property type="component" value="Unassembled WGS sequence"/>
</dbReference>
<dbReference type="PANTHER" id="PTHR24148:SF78">
    <property type="entry name" value="HETEROKARYON INCOMPATIBILITY DOMAIN-CONTAINING PROTEIN"/>
    <property type="match status" value="1"/>
</dbReference>
<dbReference type="InterPro" id="IPR052895">
    <property type="entry name" value="HetReg/Transcr_Mod"/>
</dbReference>
<evidence type="ECO:0000313" key="2">
    <source>
        <dbReference type="EMBL" id="KAF2014007.1"/>
    </source>
</evidence>
<dbReference type="OrthoDB" id="194358at2759"/>
<dbReference type="AlphaFoldDB" id="A0A6A5XMD5"/>
<feature type="non-terminal residue" evidence="2">
    <location>
        <position position="312"/>
    </location>
</feature>
<dbReference type="Pfam" id="PF06985">
    <property type="entry name" value="HET"/>
    <property type="match status" value="1"/>
</dbReference>
<gene>
    <name evidence="2" type="ORF">BU24DRAFT_350685</name>
</gene>
<dbReference type="RefSeq" id="XP_033382346.1">
    <property type="nucleotide sequence ID" value="XM_033523654.1"/>
</dbReference>
<reference evidence="2" key="1">
    <citation type="journal article" date="2020" name="Stud. Mycol.">
        <title>101 Dothideomycetes genomes: a test case for predicting lifestyles and emergence of pathogens.</title>
        <authorList>
            <person name="Haridas S."/>
            <person name="Albert R."/>
            <person name="Binder M."/>
            <person name="Bloem J."/>
            <person name="Labutti K."/>
            <person name="Salamov A."/>
            <person name="Andreopoulos B."/>
            <person name="Baker S."/>
            <person name="Barry K."/>
            <person name="Bills G."/>
            <person name="Bluhm B."/>
            <person name="Cannon C."/>
            <person name="Castanera R."/>
            <person name="Culley D."/>
            <person name="Daum C."/>
            <person name="Ezra D."/>
            <person name="Gonzalez J."/>
            <person name="Henrissat B."/>
            <person name="Kuo A."/>
            <person name="Liang C."/>
            <person name="Lipzen A."/>
            <person name="Lutzoni F."/>
            <person name="Magnuson J."/>
            <person name="Mondo S."/>
            <person name="Nolan M."/>
            <person name="Ohm R."/>
            <person name="Pangilinan J."/>
            <person name="Park H.-J."/>
            <person name="Ramirez L."/>
            <person name="Alfaro M."/>
            <person name="Sun H."/>
            <person name="Tritt A."/>
            <person name="Yoshinaga Y."/>
            <person name="Zwiers L.-H."/>
            <person name="Turgeon B."/>
            <person name="Goodwin S."/>
            <person name="Spatafora J."/>
            <person name="Crous P."/>
            <person name="Grigoriev I."/>
        </authorList>
    </citation>
    <scope>NUCLEOTIDE SEQUENCE</scope>
    <source>
        <strain evidence="2">CBS 175.79</strain>
    </source>
</reference>